<evidence type="ECO:0000313" key="2">
    <source>
        <dbReference type="Proteomes" id="UP001454036"/>
    </source>
</evidence>
<accession>A0AAV3QED2</accession>
<gene>
    <name evidence="1" type="ORF">LIER_39127</name>
</gene>
<dbReference type="Proteomes" id="UP001454036">
    <property type="component" value="Unassembled WGS sequence"/>
</dbReference>
<name>A0AAV3QED2_LITER</name>
<reference evidence="1 2" key="1">
    <citation type="submission" date="2024-01" db="EMBL/GenBank/DDBJ databases">
        <title>The complete chloroplast genome sequence of Lithospermum erythrorhizon: insights into the phylogenetic relationship among Boraginaceae species and the maternal lineages of purple gromwells.</title>
        <authorList>
            <person name="Okada T."/>
            <person name="Watanabe K."/>
        </authorList>
    </citation>
    <scope>NUCLEOTIDE SEQUENCE [LARGE SCALE GENOMIC DNA]</scope>
</reference>
<evidence type="ECO:0000313" key="1">
    <source>
        <dbReference type="EMBL" id="GAA0160908.1"/>
    </source>
</evidence>
<proteinExistence type="predicted"/>
<dbReference type="AlphaFoldDB" id="A0AAV3QED2"/>
<organism evidence="1 2">
    <name type="scientific">Lithospermum erythrorhizon</name>
    <name type="common">Purple gromwell</name>
    <name type="synonym">Lithospermum officinale var. erythrorhizon</name>
    <dbReference type="NCBI Taxonomy" id="34254"/>
    <lineage>
        <taxon>Eukaryota</taxon>
        <taxon>Viridiplantae</taxon>
        <taxon>Streptophyta</taxon>
        <taxon>Embryophyta</taxon>
        <taxon>Tracheophyta</taxon>
        <taxon>Spermatophyta</taxon>
        <taxon>Magnoliopsida</taxon>
        <taxon>eudicotyledons</taxon>
        <taxon>Gunneridae</taxon>
        <taxon>Pentapetalae</taxon>
        <taxon>asterids</taxon>
        <taxon>lamiids</taxon>
        <taxon>Boraginales</taxon>
        <taxon>Boraginaceae</taxon>
        <taxon>Boraginoideae</taxon>
        <taxon>Lithospermeae</taxon>
        <taxon>Lithospermum</taxon>
    </lineage>
</organism>
<comment type="caution">
    <text evidence="1">The sequence shown here is derived from an EMBL/GenBank/DDBJ whole genome shotgun (WGS) entry which is preliminary data.</text>
</comment>
<keyword evidence="2" id="KW-1185">Reference proteome</keyword>
<protein>
    <submittedName>
        <fullName evidence="1">Uncharacterized protein</fullName>
    </submittedName>
</protein>
<dbReference type="EMBL" id="BAABME010020608">
    <property type="protein sequence ID" value="GAA0160908.1"/>
    <property type="molecule type" value="Genomic_DNA"/>
</dbReference>
<sequence>MSTSIVNDCTNNGSVFRTVHVFNLKVDSGSLNINRARGSFEPSSPTSPASHLSFIKGVLPRILSAMGKELVMVVLHLYCISMETGEYVVEGDMG</sequence>